<sequence length="414" mass="45168">MGTVINEVPLHDECSDERGSVCKVRYISSSKNWMESEALQQLTKTSQLQGMRFAVGMPDLHPGRGNPIGAAFVTQGCIYPHLVGSDIGCGMGLWQLDVKPKQIKIDAWEKRLIGLDDPYQGEISDAIANINLNALCVDAGLHNLGTIGGGNHFAEFQKIERVFCQDSFNALALKSQSALLLVHSGSRGVGQSILNSYLNGNVAESGVSKVDVGTQQFTSYLAAHNAALSWAEANRQLIAKRFMDCIKTTGKQVLDVNHNTVTPLTAPQALQLAQLLGNKACAAEYWIHRKGASPTHLGPVVIPGSRGSLSYLVQPLQQNSQHLVNAGFSLAHGAGRKWKRSDVRGRLENKYKVADLENTPLGSRVVCKQRDLLYEEAPQAYKNIHVVIDDLVQAGVIKIIATLKPLLTYKTRRK</sequence>
<feature type="binding site" evidence="9">
    <location>
        <position position="410"/>
    </location>
    <ligand>
        <name>GMP</name>
        <dbReference type="ChEBI" id="CHEBI:58115"/>
    </ligand>
</feature>
<keyword evidence="1 11" id="KW-0436">Ligase</keyword>
<dbReference type="GO" id="GO:0005525">
    <property type="term" value="F:GTP binding"/>
    <property type="evidence" value="ECO:0007669"/>
    <property type="project" value="UniProtKB-KW"/>
</dbReference>
<comment type="subunit">
    <text evidence="11">Monomer.</text>
</comment>
<dbReference type="InterPro" id="IPR001233">
    <property type="entry name" value="RtcB"/>
</dbReference>
<dbReference type="AlphaFoldDB" id="A0AAW7XA51"/>
<keyword evidence="5 9" id="KW-0342">GTP-binding</keyword>
<dbReference type="PANTHER" id="PTHR11118">
    <property type="entry name" value="RNA-SPLICING LIGASE RTCB HOMOLOG"/>
    <property type="match status" value="1"/>
</dbReference>
<feature type="binding site" evidence="9">
    <location>
        <begin position="151"/>
        <end position="155"/>
    </location>
    <ligand>
        <name>GMP</name>
        <dbReference type="ChEBI" id="CHEBI:58115"/>
    </ligand>
</feature>
<dbReference type="GO" id="GO:0170057">
    <property type="term" value="F:RNA ligase (GTP) activity"/>
    <property type="evidence" value="ECO:0007669"/>
    <property type="project" value="UniProtKB-EC"/>
</dbReference>
<comment type="caution">
    <text evidence="12">The sequence shown here is derived from an EMBL/GenBank/DDBJ whole genome shotgun (WGS) entry which is preliminary data.</text>
</comment>
<evidence type="ECO:0000256" key="1">
    <source>
        <dbReference type="ARBA" id="ARBA00022598"/>
    </source>
</evidence>
<dbReference type="Gene3D" id="3.90.1860.10">
    <property type="entry name" value="tRNA-splicing ligase RtcB"/>
    <property type="match status" value="1"/>
</dbReference>
<comment type="cofactor">
    <cofactor evidence="10 11">
        <name>Mn(2+)</name>
        <dbReference type="ChEBI" id="CHEBI:29035"/>
    </cofactor>
    <text evidence="10 11">Binds 2 manganese ions per subunit.</text>
</comment>
<keyword evidence="6 10" id="KW-0464">Manganese</keyword>
<dbReference type="GO" id="GO:0006396">
    <property type="term" value="P:RNA processing"/>
    <property type="evidence" value="ECO:0007669"/>
    <property type="project" value="InterPro"/>
</dbReference>
<feature type="binding site" evidence="9">
    <location>
        <begin position="332"/>
        <end position="335"/>
    </location>
    <ligand>
        <name>GMP</name>
        <dbReference type="ChEBI" id="CHEBI:58115"/>
    </ligand>
</feature>
<proteinExistence type="inferred from homology"/>
<gene>
    <name evidence="11" type="primary">rtcB</name>
    <name evidence="12" type="ORF">Q4521_13060</name>
</gene>
<reference evidence="12" key="1">
    <citation type="submission" date="2023-07" db="EMBL/GenBank/DDBJ databases">
        <title>Genome content predicts the carbon catabolic preferences of heterotrophic bacteria.</title>
        <authorList>
            <person name="Gralka M."/>
        </authorList>
    </citation>
    <scope>NUCLEOTIDE SEQUENCE</scope>
    <source>
        <strain evidence="12">I3M17_2</strain>
    </source>
</reference>
<keyword evidence="4" id="KW-0692">RNA repair</keyword>
<dbReference type="GO" id="GO:0003972">
    <property type="term" value="F:RNA ligase (ATP) activity"/>
    <property type="evidence" value="ECO:0007669"/>
    <property type="project" value="TreeGrafter"/>
</dbReference>
<comment type="similarity">
    <text evidence="11">Belongs to the RtcB family.</text>
</comment>
<evidence type="ECO:0000256" key="3">
    <source>
        <dbReference type="ARBA" id="ARBA00022741"/>
    </source>
</evidence>
<evidence type="ECO:0000313" key="13">
    <source>
        <dbReference type="Proteomes" id="UP001169760"/>
    </source>
</evidence>
<evidence type="ECO:0000256" key="9">
    <source>
        <dbReference type="PIRSR" id="PIRSR601233-2"/>
    </source>
</evidence>
<dbReference type="GO" id="GO:0046872">
    <property type="term" value="F:metal ion binding"/>
    <property type="evidence" value="ECO:0007669"/>
    <property type="project" value="UniProtKB-UniRule"/>
</dbReference>
<comment type="catalytic activity">
    <reaction evidence="7">
        <text>a 3'-end 3'-phospho-ribonucleotide-RNA + a 5'-end dephospho-ribonucleoside-RNA + GTP = a ribonucleotidyl-ribonucleotide-RNA + GMP + diphosphate</text>
        <dbReference type="Rhea" id="RHEA:68076"/>
        <dbReference type="Rhea" id="RHEA-COMP:10463"/>
        <dbReference type="Rhea" id="RHEA-COMP:13936"/>
        <dbReference type="Rhea" id="RHEA-COMP:17355"/>
        <dbReference type="ChEBI" id="CHEBI:33019"/>
        <dbReference type="ChEBI" id="CHEBI:37565"/>
        <dbReference type="ChEBI" id="CHEBI:58115"/>
        <dbReference type="ChEBI" id="CHEBI:83062"/>
        <dbReference type="ChEBI" id="CHEBI:138284"/>
        <dbReference type="ChEBI" id="CHEBI:173118"/>
        <dbReference type="EC" id="6.5.1.8"/>
    </reaction>
</comment>
<evidence type="ECO:0000256" key="5">
    <source>
        <dbReference type="ARBA" id="ARBA00023134"/>
    </source>
</evidence>
<dbReference type="GO" id="GO:0042245">
    <property type="term" value="P:RNA repair"/>
    <property type="evidence" value="ECO:0007669"/>
    <property type="project" value="UniProtKB-KW"/>
</dbReference>
<evidence type="ECO:0000256" key="11">
    <source>
        <dbReference type="RuleBase" id="RU371113"/>
    </source>
</evidence>
<protein>
    <recommendedName>
        <fullName evidence="11">tRNA-splicing ligase RtcB</fullName>
        <ecNumber evidence="11">6.5.1.-</ecNumber>
    </recommendedName>
</protein>
<feature type="binding site" evidence="10">
    <location>
        <position position="183"/>
    </location>
    <ligand>
        <name>Mn(2+)</name>
        <dbReference type="ChEBI" id="CHEBI:29035"/>
        <label>2</label>
    </ligand>
</feature>
<dbReference type="NCBIfam" id="TIGR03073">
    <property type="entry name" value="release_rtcB"/>
    <property type="match status" value="1"/>
</dbReference>
<feature type="binding site" evidence="9">
    <location>
        <position position="310"/>
    </location>
    <ligand>
        <name>GMP</name>
        <dbReference type="ChEBI" id="CHEBI:58115"/>
    </ligand>
</feature>
<dbReference type="EMBL" id="JAUOPB010000009">
    <property type="protein sequence ID" value="MDO6423403.1"/>
    <property type="molecule type" value="Genomic_DNA"/>
</dbReference>
<dbReference type="InterPro" id="IPR036025">
    <property type="entry name" value="RtcB-like_sf"/>
</dbReference>
<dbReference type="PANTHER" id="PTHR11118:SF1">
    <property type="entry name" value="RNA-SPLICING LIGASE RTCB HOMOLOG"/>
    <property type="match status" value="1"/>
</dbReference>
<evidence type="ECO:0000256" key="6">
    <source>
        <dbReference type="ARBA" id="ARBA00023211"/>
    </source>
</evidence>
<organism evidence="12 13">
    <name type="scientific">Saccharophagus degradans</name>
    <dbReference type="NCBI Taxonomy" id="86304"/>
    <lineage>
        <taxon>Bacteria</taxon>
        <taxon>Pseudomonadati</taxon>
        <taxon>Pseudomonadota</taxon>
        <taxon>Gammaproteobacteria</taxon>
        <taxon>Cellvibrionales</taxon>
        <taxon>Cellvibrionaceae</taxon>
        <taxon>Saccharophagus</taxon>
    </lineage>
</organism>
<name>A0AAW7XA51_9GAMM</name>
<keyword evidence="2 10" id="KW-0479">Metal-binding</keyword>
<dbReference type="RefSeq" id="WP_303493086.1">
    <property type="nucleotide sequence ID" value="NZ_JAUOPB010000009.1"/>
</dbReference>
<dbReference type="InterPro" id="IPR017510">
    <property type="entry name" value="RtcB2"/>
</dbReference>
<evidence type="ECO:0000256" key="2">
    <source>
        <dbReference type="ARBA" id="ARBA00022723"/>
    </source>
</evidence>
<feature type="active site" description="GMP-histidine intermediate" evidence="8">
    <location>
        <position position="332"/>
    </location>
</feature>
<keyword evidence="3 9" id="KW-0547">Nucleotide-binding</keyword>
<dbReference type="Pfam" id="PF01139">
    <property type="entry name" value="RtcB"/>
    <property type="match status" value="2"/>
</dbReference>
<evidence type="ECO:0000256" key="4">
    <source>
        <dbReference type="ARBA" id="ARBA00022800"/>
    </source>
</evidence>
<evidence type="ECO:0000256" key="10">
    <source>
        <dbReference type="PIRSR" id="PIRSR601233-3"/>
    </source>
</evidence>
<dbReference type="NCBIfam" id="NF007153">
    <property type="entry name" value="PRK09588.1"/>
    <property type="match status" value="1"/>
</dbReference>
<accession>A0AAW7XA51</accession>
<evidence type="ECO:0000256" key="8">
    <source>
        <dbReference type="PIRSR" id="PIRSR601233-1"/>
    </source>
</evidence>
<dbReference type="SUPFAM" id="SSF103365">
    <property type="entry name" value="Hypothetical protein PH1602"/>
    <property type="match status" value="1"/>
</dbReference>
<feature type="binding site" evidence="10">
    <location>
        <position position="152"/>
    </location>
    <ligand>
        <name>Mn(2+)</name>
        <dbReference type="ChEBI" id="CHEBI:29035"/>
        <label>1</label>
    </ligand>
</feature>
<dbReference type="EC" id="6.5.1.-" evidence="11"/>
<evidence type="ECO:0000313" key="12">
    <source>
        <dbReference type="EMBL" id="MDO6423403.1"/>
    </source>
</evidence>
<evidence type="ECO:0000256" key="7">
    <source>
        <dbReference type="ARBA" id="ARBA00047746"/>
    </source>
</evidence>
<dbReference type="Proteomes" id="UP001169760">
    <property type="component" value="Unassembled WGS sequence"/>
</dbReference>